<evidence type="ECO:0000313" key="3">
    <source>
        <dbReference type="Proteomes" id="UP001218188"/>
    </source>
</evidence>
<comment type="caution">
    <text evidence="2">The sequence shown here is derived from an EMBL/GenBank/DDBJ whole genome shotgun (WGS) entry which is preliminary data.</text>
</comment>
<gene>
    <name evidence="2" type="ORF">C8F04DRAFT_1117012</name>
</gene>
<accession>A0AAD6SKE2</accession>
<evidence type="ECO:0000256" key="1">
    <source>
        <dbReference type="SAM" id="MobiDB-lite"/>
    </source>
</evidence>
<proteinExistence type="predicted"/>
<dbReference type="AlphaFoldDB" id="A0AAD6SKE2"/>
<evidence type="ECO:0000313" key="2">
    <source>
        <dbReference type="EMBL" id="KAJ7029233.1"/>
    </source>
</evidence>
<name>A0AAD6SKE2_9AGAR</name>
<protein>
    <submittedName>
        <fullName evidence="2">Uncharacterized protein</fullName>
    </submittedName>
</protein>
<feature type="region of interest" description="Disordered" evidence="1">
    <location>
        <begin position="61"/>
        <end position="83"/>
    </location>
</feature>
<dbReference type="EMBL" id="JARJCM010000103">
    <property type="protein sequence ID" value="KAJ7029233.1"/>
    <property type="molecule type" value="Genomic_DNA"/>
</dbReference>
<keyword evidence="3" id="KW-1185">Reference proteome</keyword>
<reference evidence="2" key="1">
    <citation type="submission" date="2023-03" db="EMBL/GenBank/DDBJ databases">
        <title>Massive genome expansion in bonnet fungi (Mycena s.s.) driven by repeated elements and novel gene families across ecological guilds.</title>
        <authorList>
            <consortium name="Lawrence Berkeley National Laboratory"/>
            <person name="Harder C.B."/>
            <person name="Miyauchi S."/>
            <person name="Viragh M."/>
            <person name="Kuo A."/>
            <person name="Thoen E."/>
            <person name="Andreopoulos B."/>
            <person name="Lu D."/>
            <person name="Skrede I."/>
            <person name="Drula E."/>
            <person name="Henrissat B."/>
            <person name="Morin E."/>
            <person name="Kohler A."/>
            <person name="Barry K."/>
            <person name="LaButti K."/>
            <person name="Morin E."/>
            <person name="Salamov A."/>
            <person name="Lipzen A."/>
            <person name="Mereny Z."/>
            <person name="Hegedus B."/>
            <person name="Baldrian P."/>
            <person name="Stursova M."/>
            <person name="Weitz H."/>
            <person name="Taylor A."/>
            <person name="Grigoriev I.V."/>
            <person name="Nagy L.G."/>
            <person name="Martin F."/>
            <person name="Kauserud H."/>
        </authorList>
    </citation>
    <scope>NUCLEOTIDE SEQUENCE</scope>
    <source>
        <strain evidence="2">CBHHK200</strain>
    </source>
</reference>
<sequence>MKVPNFLGAAHGQSASMRQRPGENSCDGCLKYPCGSGLCYSLAPNRLPKRAGKRQIMSAQTLNEASNEESIRHPGPAPPWNPKRNALRPDIDISLHAHLVLQPSFSDCLEYMGVTDLQRRRVPQHFIIYALTTALRQQSDSRLYEFLNWVKRLYEQELDFATSFSNYRTILEVVFRFLNRIVWSWEERRTGDIAKQIFEHLSLDAYTLLAEFIIVLRDTETYKTFLASRGPVAQRLLDLVQDVGGRGIH</sequence>
<organism evidence="2 3">
    <name type="scientific">Mycena alexandri</name>
    <dbReference type="NCBI Taxonomy" id="1745969"/>
    <lineage>
        <taxon>Eukaryota</taxon>
        <taxon>Fungi</taxon>
        <taxon>Dikarya</taxon>
        <taxon>Basidiomycota</taxon>
        <taxon>Agaricomycotina</taxon>
        <taxon>Agaricomycetes</taxon>
        <taxon>Agaricomycetidae</taxon>
        <taxon>Agaricales</taxon>
        <taxon>Marasmiineae</taxon>
        <taxon>Mycenaceae</taxon>
        <taxon>Mycena</taxon>
    </lineage>
</organism>
<dbReference type="Proteomes" id="UP001218188">
    <property type="component" value="Unassembled WGS sequence"/>
</dbReference>
<feature type="region of interest" description="Disordered" evidence="1">
    <location>
        <begin position="1"/>
        <end position="22"/>
    </location>
</feature>